<sequence>MEYARLCATTRLLPTIDVAQAVKIPPAQLSEARAAWTDYQTAHLRWKMKNLDAHVGAVDKEMYDDRYTFARKPLVPYKLTFPLFV</sequence>
<dbReference type="AlphaFoldDB" id="A0A3R7VYQ8"/>
<name>A0A3R7VYQ8_9STRA</name>
<organism evidence="1 2">
    <name type="scientific">Peronospora effusa</name>
    <dbReference type="NCBI Taxonomy" id="542832"/>
    <lineage>
        <taxon>Eukaryota</taxon>
        <taxon>Sar</taxon>
        <taxon>Stramenopiles</taxon>
        <taxon>Oomycota</taxon>
        <taxon>Peronosporomycetes</taxon>
        <taxon>Peronosporales</taxon>
        <taxon>Peronosporaceae</taxon>
        <taxon>Peronospora</taxon>
    </lineage>
</organism>
<accession>A0A3R7VYQ8</accession>
<dbReference type="Proteomes" id="UP000286097">
    <property type="component" value="Unassembled WGS sequence"/>
</dbReference>
<comment type="caution">
    <text evidence="1">The sequence shown here is derived from an EMBL/GenBank/DDBJ whole genome shotgun (WGS) entry which is preliminary data.</text>
</comment>
<dbReference type="EMBL" id="QKXF01000683">
    <property type="protein sequence ID" value="RQM09603.1"/>
    <property type="molecule type" value="Genomic_DNA"/>
</dbReference>
<reference evidence="1 2" key="1">
    <citation type="submission" date="2018-06" db="EMBL/GenBank/DDBJ databases">
        <title>Comparative genomics of downy mildews reveals potential adaptations to biotrophy.</title>
        <authorList>
            <person name="Fletcher K."/>
            <person name="Klosterman S.J."/>
            <person name="Derevnina L."/>
            <person name="Martin F."/>
            <person name="Koike S."/>
            <person name="Reyes Chin-Wo S."/>
            <person name="Mou B."/>
            <person name="Michelmore R."/>
        </authorList>
    </citation>
    <scope>NUCLEOTIDE SEQUENCE [LARGE SCALE GENOMIC DNA]</scope>
    <source>
        <strain evidence="1 2">R13</strain>
    </source>
</reference>
<proteinExistence type="predicted"/>
<protein>
    <submittedName>
        <fullName evidence="1">Uncharacterized protein</fullName>
    </submittedName>
</protein>
<evidence type="ECO:0000313" key="1">
    <source>
        <dbReference type="EMBL" id="RQM09603.1"/>
    </source>
</evidence>
<gene>
    <name evidence="1" type="ORF">DD237_007375</name>
</gene>
<dbReference type="VEuPathDB" id="FungiDB:DD237_007375"/>
<evidence type="ECO:0000313" key="2">
    <source>
        <dbReference type="Proteomes" id="UP000286097"/>
    </source>
</evidence>